<reference evidence="1" key="1">
    <citation type="submission" date="2024-05" db="EMBL/GenBank/DDBJ databases">
        <authorList>
            <person name="Yang L."/>
            <person name="Pan L."/>
        </authorList>
    </citation>
    <scope>NUCLEOTIDE SEQUENCE</scope>
    <source>
        <strain evidence="1">FCG-7</strain>
    </source>
</reference>
<evidence type="ECO:0000313" key="1">
    <source>
        <dbReference type="EMBL" id="XBM02251.1"/>
    </source>
</evidence>
<dbReference type="KEGG" id="cmav:ABHF33_08290"/>
<proteinExistence type="predicted"/>
<dbReference type="AlphaFoldDB" id="A0AAU7FET0"/>
<organism evidence="1">
    <name type="scientific">Chitinibacter mangrovi</name>
    <dbReference type="NCBI Taxonomy" id="3153927"/>
    <lineage>
        <taxon>Bacteria</taxon>
        <taxon>Pseudomonadati</taxon>
        <taxon>Pseudomonadota</taxon>
        <taxon>Betaproteobacteria</taxon>
        <taxon>Neisseriales</taxon>
        <taxon>Chitinibacteraceae</taxon>
        <taxon>Chitinibacter</taxon>
    </lineage>
</organism>
<sequence length="82" mass="9328">MEQERNRLFQQNIIAAARRAMDHPCFDPKNSAQKHSDEIPATRKILALPRLTGTMAAKALEKQSFLSTTLIHMPQSPSRQTR</sequence>
<gene>
    <name evidence="1" type="ORF">ABHF33_08290</name>
</gene>
<protein>
    <submittedName>
        <fullName evidence="1">Uncharacterized protein</fullName>
    </submittedName>
</protein>
<name>A0AAU7FET0_9NEIS</name>
<dbReference type="RefSeq" id="WP_348946525.1">
    <property type="nucleotide sequence ID" value="NZ_CP157355.1"/>
</dbReference>
<dbReference type="EMBL" id="CP157355">
    <property type="protein sequence ID" value="XBM02251.1"/>
    <property type="molecule type" value="Genomic_DNA"/>
</dbReference>
<accession>A0AAU7FET0</accession>